<accession>A0A5C7FZ60</accession>
<feature type="region of interest" description="Disordered" evidence="1">
    <location>
        <begin position="102"/>
        <end position="121"/>
    </location>
</feature>
<evidence type="ECO:0000313" key="3">
    <source>
        <dbReference type="Proteomes" id="UP000321907"/>
    </source>
</evidence>
<dbReference type="RefSeq" id="WP_147929484.1">
    <property type="nucleotide sequence ID" value="NZ_VOXD01000004.1"/>
</dbReference>
<dbReference type="AlphaFoldDB" id="A0A5C7FZ60"/>
<sequence>MPPFREKLLTEVTGICRQLYQRRLALVKTQALVSEDAKQDVIALVLRLNRLRALTPFPAEQETDMAPLEKLKAGIDDADADQFAIQEELIKWVNEFHPQTETAADGEVAPEDEKGGQIPPVNQRMIDNLASFRSAIDRTRLNLMLAGDSADPETYTAARNAFTLARAVYDERLRLNQITTTNADCAKMEQVLIPDVRDATGATFPGTIQAGADFISDKLFV</sequence>
<dbReference type="OrthoDB" id="1493278at2"/>
<comment type="caution">
    <text evidence="2">The sequence shown here is derived from an EMBL/GenBank/DDBJ whole genome shotgun (WGS) entry which is preliminary data.</text>
</comment>
<name>A0A5C7FZ60_9BACT</name>
<reference evidence="2 3" key="1">
    <citation type="submission" date="2019-08" db="EMBL/GenBank/DDBJ databases">
        <title>Lewinella sp. strain SSH13 Genome sequencing and assembly.</title>
        <authorList>
            <person name="Kim I."/>
        </authorList>
    </citation>
    <scope>NUCLEOTIDE SEQUENCE [LARGE SCALE GENOMIC DNA]</scope>
    <source>
        <strain evidence="2 3">SSH13</strain>
    </source>
</reference>
<dbReference type="Proteomes" id="UP000321907">
    <property type="component" value="Unassembled WGS sequence"/>
</dbReference>
<organism evidence="2 3">
    <name type="scientific">Neolewinella aurantiaca</name>
    <dbReference type="NCBI Taxonomy" id="2602767"/>
    <lineage>
        <taxon>Bacteria</taxon>
        <taxon>Pseudomonadati</taxon>
        <taxon>Bacteroidota</taxon>
        <taxon>Saprospiria</taxon>
        <taxon>Saprospirales</taxon>
        <taxon>Lewinellaceae</taxon>
        <taxon>Neolewinella</taxon>
    </lineage>
</organism>
<evidence type="ECO:0000256" key="1">
    <source>
        <dbReference type="SAM" id="MobiDB-lite"/>
    </source>
</evidence>
<gene>
    <name evidence="2" type="ORF">FUA23_04275</name>
</gene>
<dbReference type="EMBL" id="VOXD01000004">
    <property type="protein sequence ID" value="TXF91027.1"/>
    <property type="molecule type" value="Genomic_DNA"/>
</dbReference>
<keyword evidence="3" id="KW-1185">Reference proteome</keyword>
<proteinExistence type="predicted"/>
<protein>
    <submittedName>
        <fullName evidence="2">Uncharacterized protein</fullName>
    </submittedName>
</protein>
<evidence type="ECO:0000313" key="2">
    <source>
        <dbReference type="EMBL" id="TXF91027.1"/>
    </source>
</evidence>